<dbReference type="RefSeq" id="WP_075029141.1">
    <property type="nucleotide sequence ID" value="NZ_FONR01000008.1"/>
</dbReference>
<evidence type="ECO:0000313" key="5">
    <source>
        <dbReference type="Proteomes" id="UP000181942"/>
    </source>
</evidence>
<feature type="chain" id="PRO_5010231433" description="Gram-positive cocci surface proteins LPxTG domain-containing protein" evidence="3">
    <location>
        <begin position="31"/>
        <end position="343"/>
    </location>
</feature>
<feature type="signal peptide" evidence="3">
    <location>
        <begin position="1"/>
        <end position="30"/>
    </location>
</feature>
<sequence>MRLRKTSPFALTAVAPALGLGLAPPPAAQALTPLGPTASPRPTCAAPDTRAFPIKTRIHGGPDAYDVGGDFRTWYIDLTNTTAHTCGNIHPIVVLVDSKRVLRPEQAQLEFYEGERTHPVEFEKSDQDENIGAFDDGFPGFTVGPGRTLTVKVRLSVTSDAAVPNDVVANAAVVQRHNNDGDWVGESNAYRFRIDDESKTSDGDVVDAGGTGGTGDGGDNGGTGGGGGGDSGGGGGTSAAPDASGTGTGNSTGSSTDGVTGTGTSTSTSSPTGTGDGGDGGDSDGDAAGKERDGSSSTDEESSSADELAMTGPREAALAVGVALFAAGGVLLAASRWSRFRRR</sequence>
<dbReference type="Proteomes" id="UP000181942">
    <property type="component" value="Unassembled WGS sequence"/>
</dbReference>
<feature type="compositionally biased region" description="Low complexity" evidence="1">
    <location>
        <begin position="238"/>
        <end position="273"/>
    </location>
</feature>
<keyword evidence="2" id="KW-0812">Transmembrane</keyword>
<evidence type="ECO:0000256" key="1">
    <source>
        <dbReference type="SAM" id="MobiDB-lite"/>
    </source>
</evidence>
<reference evidence="4 5" key="1">
    <citation type="submission" date="2016-10" db="EMBL/GenBank/DDBJ databases">
        <authorList>
            <person name="de Groot N.N."/>
        </authorList>
    </citation>
    <scope>NUCLEOTIDE SEQUENCE [LARGE SCALE GENOMIC DNA]</scope>
    <source>
        <strain evidence="4 5">OK461</strain>
    </source>
</reference>
<proteinExistence type="predicted"/>
<feature type="transmembrane region" description="Helical" evidence="2">
    <location>
        <begin position="316"/>
        <end position="334"/>
    </location>
</feature>
<keyword evidence="2" id="KW-0472">Membrane</keyword>
<evidence type="ECO:0000313" key="4">
    <source>
        <dbReference type="EMBL" id="SFF54619.1"/>
    </source>
</evidence>
<evidence type="ECO:0008006" key="6">
    <source>
        <dbReference type="Google" id="ProtNLM"/>
    </source>
</evidence>
<keyword evidence="3" id="KW-0732">Signal</keyword>
<name>A0A1I2JK46_9ACTN</name>
<dbReference type="AlphaFoldDB" id="A0A1I2JK46"/>
<organism evidence="4 5">
    <name type="scientific">Streptomyces mirabilis</name>
    <dbReference type="NCBI Taxonomy" id="68239"/>
    <lineage>
        <taxon>Bacteria</taxon>
        <taxon>Bacillati</taxon>
        <taxon>Actinomycetota</taxon>
        <taxon>Actinomycetes</taxon>
        <taxon>Kitasatosporales</taxon>
        <taxon>Streptomycetaceae</taxon>
        <taxon>Streptomyces</taxon>
    </lineage>
</organism>
<evidence type="ECO:0000256" key="3">
    <source>
        <dbReference type="SAM" id="SignalP"/>
    </source>
</evidence>
<feature type="compositionally biased region" description="Gly residues" evidence="1">
    <location>
        <begin position="209"/>
        <end position="237"/>
    </location>
</feature>
<keyword evidence="2" id="KW-1133">Transmembrane helix</keyword>
<gene>
    <name evidence="4" type="ORF">SAMN02787118_108186</name>
</gene>
<feature type="region of interest" description="Disordered" evidence="1">
    <location>
        <begin position="195"/>
        <end position="310"/>
    </location>
</feature>
<dbReference type="EMBL" id="FONR01000008">
    <property type="protein sequence ID" value="SFF54619.1"/>
    <property type="molecule type" value="Genomic_DNA"/>
</dbReference>
<accession>A0A1I2JK46</accession>
<protein>
    <recommendedName>
        <fullName evidence="6">Gram-positive cocci surface proteins LPxTG domain-containing protein</fullName>
    </recommendedName>
</protein>
<evidence type="ECO:0000256" key="2">
    <source>
        <dbReference type="SAM" id="Phobius"/>
    </source>
</evidence>